<evidence type="ECO:0000256" key="1">
    <source>
        <dbReference type="ARBA" id="ARBA00022603"/>
    </source>
</evidence>
<keyword evidence="1 5" id="KW-0489">Methyltransferase</keyword>
<feature type="binding site" evidence="5">
    <location>
        <position position="117"/>
    </location>
    <ligand>
        <name>S-adenosyl-L-methionine</name>
        <dbReference type="ChEBI" id="CHEBI:59789"/>
    </ligand>
</feature>
<feature type="domain" description="SAM-dependent MTase RsmB/NOP-type" evidence="7">
    <location>
        <begin position="1"/>
        <end position="263"/>
    </location>
</feature>
<dbReference type="SUPFAM" id="SSF53335">
    <property type="entry name" value="S-adenosyl-L-methionine-dependent methyltransferases"/>
    <property type="match status" value="1"/>
</dbReference>
<evidence type="ECO:0000256" key="4">
    <source>
        <dbReference type="ARBA" id="ARBA00022884"/>
    </source>
</evidence>
<dbReference type="GO" id="GO:0070475">
    <property type="term" value="P:rRNA base methylation"/>
    <property type="evidence" value="ECO:0007669"/>
    <property type="project" value="TreeGrafter"/>
</dbReference>
<feature type="region of interest" description="Disordered" evidence="6">
    <location>
        <begin position="379"/>
        <end position="403"/>
    </location>
</feature>
<comment type="caution">
    <text evidence="5">Lacks conserved residue(s) required for the propagation of feature annotation.</text>
</comment>
<keyword evidence="4 5" id="KW-0694">RNA-binding</keyword>
<feature type="region of interest" description="Disordered" evidence="6">
    <location>
        <begin position="281"/>
        <end position="360"/>
    </location>
</feature>
<dbReference type="PROSITE" id="PS51686">
    <property type="entry name" value="SAM_MT_RSMB_NOP"/>
    <property type="match status" value="1"/>
</dbReference>
<name>A0A7J7LRD1_9MAGN</name>
<keyword evidence="3 5" id="KW-0949">S-adenosyl-L-methionine</keyword>
<dbReference type="Pfam" id="PF01189">
    <property type="entry name" value="Methyltr_RsmB-F"/>
    <property type="match status" value="1"/>
</dbReference>
<proteinExistence type="inferred from homology"/>
<evidence type="ECO:0000313" key="8">
    <source>
        <dbReference type="EMBL" id="KAF6145110.1"/>
    </source>
</evidence>
<dbReference type="GO" id="GO:0003723">
    <property type="term" value="F:RNA binding"/>
    <property type="evidence" value="ECO:0007669"/>
    <property type="project" value="UniProtKB-UniRule"/>
</dbReference>
<gene>
    <name evidence="8" type="ORF">GIB67_013461</name>
</gene>
<feature type="compositionally biased region" description="Basic and acidic residues" evidence="6">
    <location>
        <begin position="394"/>
        <end position="403"/>
    </location>
</feature>
<dbReference type="Gene3D" id="3.40.50.150">
    <property type="entry name" value="Vaccinia Virus protein VP39"/>
    <property type="match status" value="1"/>
</dbReference>
<accession>A0A7J7LRD1</accession>
<evidence type="ECO:0000256" key="2">
    <source>
        <dbReference type="ARBA" id="ARBA00022679"/>
    </source>
</evidence>
<sequence>MSRNQEKLCPRRLPGDITVCKLETPTMSPSLLHAASISAHDVRLRNVSMSNSEQSKRVSTRILQSSVDTKEFQPNQALRLPHERIVFANEFKEPRIKSLAANITRMGGTNTVICNYDGRELPKVIGQNSMDRVLLDAPCSGTGVISKDESVKASKSSEDIHKCSLLQKQLLLAAIDLVDANSKTGGYIVYSTCSLMISENEAVINYALKNRDVELVSCNLEFGRPGFIRFREHRFHPSLDKTRRFLPHVHNMDGFFVAKLKKKSNSRQLVSVTSEPSEVVDPKLVSSDGGIIENQSEEKSQQPRVRAGTEKRNGDLKPPLVRAGTEKGNGDLKPPLVRAGPKKGNGVLKTGRPITGRSKKGKEYVGKLNFTYMLAGSKKLSEQENAGSKKRKLPSVDEISKAR</sequence>
<keyword evidence="2 5" id="KW-0808">Transferase</keyword>
<dbReference type="InterPro" id="IPR001678">
    <property type="entry name" value="MeTrfase_RsmB-F_NOP2_dom"/>
</dbReference>
<evidence type="ECO:0000313" key="9">
    <source>
        <dbReference type="Proteomes" id="UP000541444"/>
    </source>
</evidence>
<feature type="compositionally biased region" description="Basic and acidic residues" evidence="6">
    <location>
        <begin position="296"/>
        <end position="315"/>
    </location>
</feature>
<dbReference type="Proteomes" id="UP000541444">
    <property type="component" value="Unassembled WGS sequence"/>
</dbReference>
<evidence type="ECO:0000256" key="6">
    <source>
        <dbReference type="SAM" id="MobiDB-lite"/>
    </source>
</evidence>
<dbReference type="GO" id="GO:0000470">
    <property type="term" value="P:maturation of LSU-rRNA"/>
    <property type="evidence" value="ECO:0007669"/>
    <property type="project" value="TreeGrafter"/>
</dbReference>
<dbReference type="InterPro" id="IPR049560">
    <property type="entry name" value="MeTrfase_RsmB-F_NOP2_cat"/>
</dbReference>
<protein>
    <recommendedName>
        <fullName evidence="7">SAM-dependent MTase RsmB/NOP-type domain-containing protein</fullName>
    </recommendedName>
</protein>
<dbReference type="GO" id="GO:0005730">
    <property type="term" value="C:nucleolus"/>
    <property type="evidence" value="ECO:0007669"/>
    <property type="project" value="TreeGrafter"/>
</dbReference>
<dbReference type="EMBL" id="JACGCM010002086">
    <property type="protein sequence ID" value="KAF6145110.1"/>
    <property type="molecule type" value="Genomic_DNA"/>
</dbReference>
<feature type="active site" description="Nucleophile" evidence="5">
    <location>
        <position position="193"/>
    </location>
</feature>
<dbReference type="InterPro" id="IPR029063">
    <property type="entry name" value="SAM-dependent_MTases_sf"/>
</dbReference>
<evidence type="ECO:0000259" key="7">
    <source>
        <dbReference type="PROSITE" id="PS51686"/>
    </source>
</evidence>
<comment type="caution">
    <text evidence="8">The sequence shown here is derived from an EMBL/GenBank/DDBJ whole genome shotgun (WGS) entry which is preliminary data.</text>
</comment>
<organism evidence="8 9">
    <name type="scientific">Kingdonia uniflora</name>
    <dbReference type="NCBI Taxonomy" id="39325"/>
    <lineage>
        <taxon>Eukaryota</taxon>
        <taxon>Viridiplantae</taxon>
        <taxon>Streptophyta</taxon>
        <taxon>Embryophyta</taxon>
        <taxon>Tracheophyta</taxon>
        <taxon>Spermatophyta</taxon>
        <taxon>Magnoliopsida</taxon>
        <taxon>Ranunculales</taxon>
        <taxon>Circaeasteraceae</taxon>
        <taxon>Kingdonia</taxon>
    </lineage>
</organism>
<dbReference type="AlphaFoldDB" id="A0A7J7LRD1"/>
<dbReference type="GO" id="GO:0009383">
    <property type="term" value="F:rRNA (cytosine-C5-)-methyltransferase activity"/>
    <property type="evidence" value="ECO:0007669"/>
    <property type="project" value="TreeGrafter"/>
</dbReference>
<feature type="binding site" evidence="5">
    <location>
        <position position="136"/>
    </location>
    <ligand>
        <name>S-adenosyl-L-methionine</name>
        <dbReference type="ChEBI" id="CHEBI:59789"/>
    </ligand>
</feature>
<dbReference type="PRINTS" id="PR02008">
    <property type="entry name" value="RCMTFAMILY"/>
</dbReference>
<evidence type="ECO:0000256" key="5">
    <source>
        <dbReference type="PROSITE-ProRule" id="PRU01023"/>
    </source>
</evidence>
<dbReference type="OrthoDB" id="427002at2759"/>
<comment type="similarity">
    <text evidence="5">Belongs to the class I-like SAM-binding methyltransferase superfamily. RsmB/NOP family.</text>
</comment>
<keyword evidence="9" id="KW-1185">Reference proteome</keyword>
<dbReference type="InterPro" id="IPR023267">
    <property type="entry name" value="RCMT"/>
</dbReference>
<feature type="binding site" evidence="5">
    <location>
        <position position="90"/>
    </location>
    <ligand>
        <name>S-adenosyl-L-methionine</name>
        <dbReference type="ChEBI" id="CHEBI:59789"/>
    </ligand>
</feature>
<dbReference type="PANTHER" id="PTHR22807:SF30">
    <property type="entry name" value="28S RRNA (CYTOSINE(4447)-C(5))-METHYLTRANSFERASE-RELATED"/>
    <property type="match status" value="1"/>
</dbReference>
<evidence type="ECO:0000256" key="3">
    <source>
        <dbReference type="ARBA" id="ARBA00022691"/>
    </source>
</evidence>
<dbReference type="PANTHER" id="PTHR22807">
    <property type="entry name" value="NOP2 YEAST -RELATED NOL1/NOP2/FMU SUN DOMAIN-CONTAINING"/>
    <property type="match status" value="1"/>
</dbReference>
<reference evidence="8 9" key="1">
    <citation type="journal article" date="2020" name="IScience">
        <title>Genome Sequencing of the Endangered Kingdonia uniflora (Circaeasteraceae, Ranunculales) Reveals Potential Mechanisms of Evolutionary Specialization.</title>
        <authorList>
            <person name="Sun Y."/>
            <person name="Deng T."/>
            <person name="Zhang A."/>
            <person name="Moore M.J."/>
            <person name="Landis J.B."/>
            <person name="Lin N."/>
            <person name="Zhang H."/>
            <person name="Zhang X."/>
            <person name="Huang J."/>
            <person name="Zhang X."/>
            <person name="Sun H."/>
            <person name="Wang H."/>
        </authorList>
    </citation>
    <scope>NUCLEOTIDE SEQUENCE [LARGE SCALE GENOMIC DNA]</scope>
    <source>
        <strain evidence="8">TB1705</strain>
        <tissue evidence="8">Leaf</tissue>
    </source>
</reference>